<sequence length="502" mass="59046">MPEYIDPQCFIGYEYDFKSDIYSFGVILWEISSGKKPFESYRSKEAIAIHIYQGHREKRVEGTPPLYIELYERCWDNDPVNRPEMSVVLDKLAQLSSPINHRIKKGVPLNRLEDFITKQYISYHEFSEFSGLENIDLEDLGSTYEAAWRYRVIKVVLKCLKVNKNDSGKIMIQEFINKLNKLLQKIDFHQNIIELYGVTKDQDSVEEDAQREANRCHINWFQGVIKKYKLQEIPYASLNNKKRLGRGGFETVYRAKFSSLGYVAIKEVESDTDEKAQKLFINELKQHSRTNHERIIKFYGISLDMTEKTNYLVMEYANNGNLREYLRKNELEWPEKIRLTRQIAEGISYLHEIDITHRDLHTSNILIHNKNVKISDFGFSKKLNSIAIISSKFYGAIPFIDPCKLEDQNYPYDKKSDVYSFGMLMWEISSNGRVPFNQGYDPYLPLRIIQGLREKPITVTPRQYIDLYSKCWDHEPKKRPLMEQISPQLISLQLEPKYDATD</sequence>
<dbReference type="InterPro" id="IPR011009">
    <property type="entry name" value="Kinase-like_dom_sf"/>
</dbReference>
<keyword evidence="2" id="KW-0067">ATP-binding</keyword>
<dbReference type="InterPro" id="IPR051681">
    <property type="entry name" value="Ser/Thr_Kinases-Pseudokinases"/>
</dbReference>
<keyword evidence="5" id="KW-1185">Reference proteome</keyword>
<feature type="domain" description="Protein kinase" evidence="3">
    <location>
        <begin position="1"/>
        <end position="95"/>
    </location>
</feature>
<dbReference type="EMBL" id="WTPW01000538">
    <property type="protein sequence ID" value="KAF0501371.1"/>
    <property type="molecule type" value="Genomic_DNA"/>
</dbReference>
<dbReference type="OrthoDB" id="10261027at2759"/>
<organism evidence="4 5">
    <name type="scientific">Gigaspora margarita</name>
    <dbReference type="NCBI Taxonomy" id="4874"/>
    <lineage>
        <taxon>Eukaryota</taxon>
        <taxon>Fungi</taxon>
        <taxon>Fungi incertae sedis</taxon>
        <taxon>Mucoromycota</taxon>
        <taxon>Glomeromycotina</taxon>
        <taxon>Glomeromycetes</taxon>
        <taxon>Diversisporales</taxon>
        <taxon>Gigasporaceae</taxon>
        <taxon>Gigaspora</taxon>
    </lineage>
</organism>
<dbReference type="GO" id="GO:0005524">
    <property type="term" value="F:ATP binding"/>
    <property type="evidence" value="ECO:0007669"/>
    <property type="project" value="UniProtKB-KW"/>
</dbReference>
<keyword evidence="4" id="KW-0808">Transferase</keyword>
<evidence type="ECO:0000313" key="5">
    <source>
        <dbReference type="Proteomes" id="UP000439903"/>
    </source>
</evidence>
<dbReference type="PANTHER" id="PTHR44329:SF298">
    <property type="entry name" value="MIXED LINEAGE KINASE DOMAIN-LIKE PROTEIN"/>
    <property type="match status" value="1"/>
</dbReference>
<proteinExistence type="predicted"/>
<name>A0A8H4AJ00_GIGMA</name>
<gene>
    <name evidence="4" type="ORF">F8M41_020009</name>
</gene>
<keyword evidence="1" id="KW-0547">Nucleotide-binding</keyword>
<dbReference type="PRINTS" id="PR00109">
    <property type="entry name" value="TYRKINASE"/>
</dbReference>
<dbReference type="AlphaFoldDB" id="A0A8H4AJ00"/>
<evidence type="ECO:0000313" key="4">
    <source>
        <dbReference type="EMBL" id="KAF0501371.1"/>
    </source>
</evidence>
<evidence type="ECO:0000259" key="3">
    <source>
        <dbReference type="PROSITE" id="PS50011"/>
    </source>
</evidence>
<reference evidence="4 5" key="1">
    <citation type="journal article" date="2019" name="Environ. Microbiol.">
        <title>At the nexus of three kingdoms: the genome of the mycorrhizal fungus Gigaspora margarita provides insights into plant, endobacterial and fungal interactions.</title>
        <authorList>
            <person name="Venice F."/>
            <person name="Ghignone S."/>
            <person name="Salvioli di Fossalunga A."/>
            <person name="Amselem J."/>
            <person name="Novero M."/>
            <person name="Xianan X."/>
            <person name="Sedzielewska Toro K."/>
            <person name="Morin E."/>
            <person name="Lipzen A."/>
            <person name="Grigoriev I.V."/>
            <person name="Henrissat B."/>
            <person name="Martin F.M."/>
            <person name="Bonfante P."/>
        </authorList>
    </citation>
    <scope>NUCLEOTIDE SEQUENCE [LARGE SCALE GENOMIC DNA]</scope>
    <source>
        <strain evidence="4 5">BEG34</strain>
    </source>
</reference>
<dbReference type="Pfam" id="PF07714">
    <property type="entry name" value="PK_Tyr_Ser-Thr"/>
    <property type="match status" value="2"/>
</dbReference>
<comment type="caution">
    <text evidence="4">The sequence shown here is derived from an EMBL/GenBank/DDBJ whole genome shotgun (WGS) entry which is preliminary data.</text>
</comment>
<dbReference type="Proteomes" id="UP000439903">
    <property type="component" value="Unassembled WGS sequence"/>
</dbReference>
<dbReference type="Gene3D" id="1.10.510.10">
    <property type="entry name" value="Transferase(Phosphotransferase) domain 1"/>
    <property type="match status" value="2"/>
</dbReference>
<evidence type="ECO:0000256" key="1">
    <source>
        <dbReference type="ARBA" id="ARBA00022741"/>
    </source>
</evidence>
<feature type="domain" description="Protein kinase" evidence="3">
    <location>
        <begin position="238"/>
        <end position="489"/>
    </location>
</feature>
<protein>
    <submittedName>
        <fullName evidence="4">Kinase-like protein</fullName>
    </submittedName>
</protein>
<dbReference type="PROSITE" id="PS50011">
    <property type="entry name" value="PROTEIN_KINASE_DOM"/>
    <property type="match status" value="2"/>
</dbReference>
<evidence type="ECO:0000256" key="2">
    <source>
        <dbReference type="ARBA" id="ARBA00022840"/>
    </source>
</evidence>
<keyword evidence="4" id="KW-0418">Kinase</keyword>
<dbReference type="GO" id="GO:0004674">
    <property type="term" value="F:protein serine/threonine kinase activity"/>
    <property type="evidence" value="ECO:0007669"/>
    <property type="project" value="TreeGrafter"/>
</dbReference>
<dbReference type="InterPro" id="IPR001245">
    <property type="entry name" value="Ser-Thr/Tyr_kinase_cat_dom"/>
</dbReference>
<dbReference type="InterPro" id="IPR000719">
    <property type="entry name" value="Prot_kinase_dom"/>
</dbReference>
<dbReference type="PANTHER" id="PTHR44329">
    <property type="entry name" value="SERINE/THREONINE-PROTEIN KINASE TNNI3K-RELATED"/>
    <property type="match status" value="1"/>
</dbReference>
<accession>A0A8H4AJ00</accession>
<dbReference type="SUPFAM" id="SSF56112">
    <property type="entry name" value="Protein kinase-like (PK-like)"/>
    <property type="match status" value="2"/>
</dbReference>